<organism evidence="2 3">
    <name type="scientific">Bacillus taeanensis</name>
    <dbReference type="NCBI Taxonomy" id="273032"/>
    <lineage>
        <taxon>Bacteria</taxon>
        <taxon>Bacillati</taxon>
        <taxon>Bacillota</taxon>
        <taxon>Bacilli</taxon>
        <taxon>Bacillales</taxon>
        <taxon>Bacillaceae</taxon>
        <taxon>Bacillus</taxon>
    </lineage>
</organism>
<dbReference type="Proteomes" id="UP000253314">
    <property type="component" value="Unassembled WGS sequence"/>
</dbReference>
<feature type="transmembrane region" description="Helical" evidence="1">
    <location>
        <begin position="46"/>
        <end position="64"/>
    </location>
</feature>
<gene>
    <name evidence="2" type="ORF">DS031_13690</name>
</gene>
<protein>
    <submittedName>
        <fullName evidence="2">Uncharacterized protein</fullName>
    </submittedName>
</protein>
<evidence type="ECO:0000256" key="1">
    <source>
        <dbReference type="SAM" id="Phobius"/>
    </source>
</evidence>
<reference evidence="2 3" key="1">
    <citation type="submission" date="2018-07" db="EMBL/GenBank/DDBJ databases">
        <title>Lottiidibacillus patelloidae gen. nov., sp. nov., isolated from the intestinal tract of a marine limpet and the reclassification of B. taeanensis BH030017T, B. algicola KMM 3737T and B. hwajinpoensis SW-72T as genus Lottiidibacillus.</title>
        <authorList>
            <person name="Liu R."/>
            <person name="Huang Z."/>
        </authorList>
    </citation>
    <scope>NUCLEOTIDE SEQUENCE [LARGE SCALE GENOMIC DNA]</scope>
    <source>
        <strain evidence="2 3">BH030017</strain>
    </source>
</reference>
<dbReference type="AlphaFoldDB" id="A0A366XV19"/>
<keyword evidence="1" id="KW-0472">Membrane</keyword>
<keyword evidence="1" id="KW-0812">Transmembrane</keyword>
<name>A0A366XV19_9BACI</name>
<keyword evidence="1" id="KW-1133">Transmembrane helix</keyword>
<comment type="caution">
    <text evidence="2">The sequence shown here is derived from an EMBL/GenBank/DDBJ whole genome shotgun (WGS) entry which is preliminary data.</text>
</comment>
<keyword evidence="3" id="KW-1185">Reference proteome</keyword>
<accession>A0A366XV19</accession>
<dbReference type="EMBL" id="QOCW01000014">
    <property type="protein sequence ID" value="RBW68985.1"/>
    <property type="molecule type" value="Genomic_DNA"/>
</dbReference>
<evidence type="ECO:0000313" key="2">
    <source>
        <dbReference type="EMBL" id="RBW68985.1"/>
    </source>
</evidence>
<dbReference type="RefSeq" id="WP_113806634.1">
    <property type="nucleotide sequence ID" value="NZ_QOCW01000014.1"/>
</dbReference>
<proteinExistence type="predicted"/>
<sequence>MYPFLTFMIIALLAFGLWYTIRKGNRQADVSYEEQTDNPVKSLSMMYIIGTIIVLGGIFIYIYLRGY</sequence>
<evidence type="ECO:0000313" key="3">
    <source>
        <dbReference type="Proteomes" id="UP000253314"/>
    </source>
</evidence>